<sequence length="191" mass="22038">MLEKFSLQSKRLNIVRLQEKYPTSRIIDLTSKANMPWVKFSPFYPHGNIPIPLSNDAYGNSVEGIWQGLKVFERESIDPSKFLLTKMAGIKRTSRTFGKVIGHQAGLDCQQLLGYIEARKKIYLPAYRWVLDHYLQAELTELKIMAEQRPIIFLDYETNPDIENPAKPLSHASLVISYLLSEWPDYSTEAF</sequence>
<protein>
    <submittedName>
        <fullName evidence="1">Uncharacterized protein</fullName>
    </submittedName>
</protein>
<organism evidence="1 2">
    <name type="scientific">Parachitinimonas caeni</name>
    <dbReference type="NCBI Taxonomy" id="3031301"/>
    <lineage>
        <taxon>Bacteria</taxon>
        <taxon>Pseudomonadati</taxon>
        <taxon>Pseudomonadota</taxon>
        <taxon>Betaproteobacteria</taxon>
        <taxon>Neisseriales</taxon>
        <taxon>Chitinibacteraceae</taxon>
        <taxon>Parachitinimonas</taxon>
    </lineage>
</organism>
<dbReference type="Proteomes" id="UP001172778">
    <property type="component" value="Unassembled WGS sequence"/>
</dbReference>
<proteinExistence type="predicted"/>
<gene>
    <name evidence="1" type="ORF">PZA18_16365</name>
</gene>
<dbReference type="Pfam" id="PF22075">
    <property type="entry name" value="DUF6939"/>
    <property type="match status" value="1"/>
</dbReference>
<comment type="caution">
    <text evidence="1">The sequence shown here is derived from an EMBL/GenBank/DDBJ whole genome shotgun (WGS) entry which is preliminary data.</text>
</comment>
<dbReference type="InterPro" id="IPR054219">
    <property type="entry name" value="DUF6939"/>
</dbReference>
<dbReference type="EMBL" id="JARRAF010000021">
    <property type="protein sequence ID" value="MDK2125630.1"/>
    <property type="molecule type" value="Genomic_DNA"/>
</dbReference>
<dbReference type="RefSeq" id="WP_284101937.1">
    <property type="nucleotide sequence ID" value="NZ_JARRAF010000021.1"/>
</dbReference>
<evidence type="ECO:0000313" key="1">
    <source>
        <dbReference type="EMBL" id="MDK2125630.1"/>
    </source>
</evidence>
<name>A0ABT7E000_9NEIS</name>
<reference evidence="1" key="1">
    <citation type="submission" date="2023-03" db="EMBL/GenBank/DDBJ databases">
        <title>Chitinimonas shenzhenensis gen. nov., sp. nov., a novel member of family Burkholderiaceae isolated from activated sludge collected in Shen Zhen, China.</title>
        <authorList>
            <person name="Wang X."/>
        </authorList>
    </citation>
    <scope>NUCLEOTIDE SEQUENCE</scope>
    <source>
        <strain evidence="1">DQS-5</strain>
    </source>
</reference>
<keyword evidence="2" id="KW-1185">Reference proteome</keyword>
<evidence type="ECO:0000313" key="2">
    <source>
        <dbReference type="Proteomes" id="UP001172778"/>
    </source>
</evidence>
<accession>A0ABT7E000</accession>